<dbReference type="Gene3D" id="3.30.1380.10">
    <property type="match status" value="1"/>
</dbReference>
<dbReference type="InterPro" id="IPR052179">
    <property type="entry name" value="DD-CPase-like"/>
</dbReference>
<feature type="domain" description="D-alanyl-D-alanine carboxypeptidase-like core" evidence="1">
    <location>
        <begin position="21"/>
        <end position="173"/>
    </location>
</feature>
<dbReference type="OrthoDB" id="9792074at2"/>
<accession>A0A090IRY5</accession>
<dbReference type="PATRIC" id="fig|80852.17.peg.2102"/>
<organism evidence="2 3">
    <name type="scientific">Aliivibrio wodanis</name>
    <dbReference type="NCBI Taxonomy" id="80852"/>
    <lineage>
        <taxon>Bacteria</taxon>
        <taxon>Pseudomonadati</taxon>
        <taxon>Pseudomonadota</taxon>
        <taxon>Gammaproteobacteria</taxon>
        <taxon>Vibrionales</taxon>
        <taxon>Vibrionaceae</taxon>
        <taxon>Aliivibrio</taxon>
    </lineage>
</organism>
<dbReference type="InterPro" id="IPR003709">
    <property type="entry name" value="VanY-like_core_dom"/>
</dbReference>
<keyword evidence="2" id="KW-0121">Carboxypeptidase</keyword>
<dbReference type="CDD" id="cd14847">
    <property type="entry name" value="DD-carboxypeptidase_like"/>
    <property type="match status" value="1"/>
</dbReference>
<dbReference type="EMBL" id="LN554846">
    <property type="protein sequence ID" value="CED72098.1"/>
    <property type="molecule type" value="Genomic_DNA"/>
</dbReference>
<reference evidence="3" key="1">
    <citation type="submission" date="2014-09" db="EMBL/GenBank/DDBJ databases">
        <authorList>
            <person name="Hjerde E."/>
        </authorList>
    </citation>
    <scope>NUCLEOTIDE SEQUENCE [LARGE SCALE GENOMIC DNA]</scope>
    <source>
        <strain evidence="3">06/09/139</strain>
    </source>
</reference>
<keyword evidence="2" id="KW-0645">Protease</keyword>
<dbReference type="AlphaFoldDB" id="A0A090IRY5"/>
<dbReference type="STRING" id="80852.AWOD_I_2033"/>
<dbReference type="PANTHER" id="PTHR34385">
    <property type="entry name" value="D-ALANYL-D-ALANINE CARBOXYPEPTIDASE"/>
    <property type="match status" value="1"/>
</dbReference>
<keyword evidence="3" id="KW-1185">Reference proteome</keyword>
<dbReference type="HOGENOM" id="CLU_081855_0_0_6"/>
<evidence type="ECO:0000313" key="2">
    <source>
        <dbReference type="EMBL" id="CED72098.1"/>
    </source>
</evidence>
<evidence type="ECO:0000313" key="3">
    <source>
        <dbReference type="Proteomes" id="UP000032427"/>
    </source>
</evidence>
<proteinExistence type="predicted"/>
<dbReference type="KEGG" id="awd:AWOD_I_2033"/>
<dbReference type="GO" id="GO:0004180">
    <property type="term" value="F:carboxypeptidase activity"/>
    <property type="evidence" value="ECO:0007669"/>
    <property type="project" value="UniProtKB-KW"/>
</dbReference>
<dbReference type="SUPFAM" id="SSF55166">
    <property type="entry name" value="Hedgehog/DD-peptidase"/>
    <property type="match status" value="1"/>
</dbReference>
<protein>
    <submittedName>
        <fullName evidence="2">D-alanyl-D-alanine carboxypeptidase</fullName>
    </submittedName>
</protein>
<dbReference type="Pfam" id="PF02557">
    <property type="entry name" value="VanY"/>
    <property type="match status" value="1"/>
</dbReference>
<sequence length="222" mass="25407">MNNQELTGLSNLHLSFVNEHRQLHHDCILSFQSLEKAALEAGFILTIASSFRDFERQLMIWNNKFNGIRPISGEDGQPIDSSKMSDIEKIHAIMRWSALPGSSRHHWGTDLDVYASNTIPQGINLQLEPWEYETGHQAAFSLWLKENAPKHGFFFPFNTDQKGVAIEPWHISHKEKSTALMTTLTPDILLDIWKDVDLAGKDTIIKHIDTLFVRYVTNINKN</sequence>
<keyword evidence="2" id="KW-0378">Hydrolase</keyword>
<dbReference type="PANTHER" id="PTHR34385:SF1">
    <property type="entry name" value="PEPTIDOGLYCAN L-ALANYL-D-GLUTAMATE ENDOPEPTIDASE CWLK"/>
    <property type="match status" value="1"/>
</dbReference>
<gene>
    <name evidence="2" type="ORF">AWOD_I_2033</name>
</gene>
<dbReference type="GO" id="GO:0006508">
    <property type="term" value="P:proteolysis"/>
    <property type="evidence" value="ECO:0007669"/>
    <property type="project" value="InterPro"/>
</dbReference>
<evidence type="ECO:0000259" key="1">
    <source>
        <dbReference type="Pfam" id="PF02557"/>
    </source>
</evidence>
<dbReference type="Proteomes" id="UP000032427">
    <property type="component" value="Chromosome 1"/>
</dbReference>
<dbReference type="InterPro" id="IPR009045">
    <property type="entry name" value="Zn_M74/Hedgehog-like"/>
</dbReference>
<name>A0A090IRY5_9GAMM</name>
<dbReference type="GeneID" id="28541610"/>